<name>A0AAV3ZUD4_9GAST</name>
<sequence length="120" mass="13493">MCFSSNESLTTGANFMRFLQLQRQTLLQCGTHSSPPYALATRCALNPTGLTRIGTACSAYSGYAPETKRVPCCITVPATRWREREIIGRSTIFYHRDSSLRRAKVSIVYAAWLRKPCKLN</sequence>
<dbReference type="EMBL" id="BLXT01002861">
    <property type="protein sequence ID" value="GFN98759.1"/>
    <property type="molecule type" value="Genomic_DNA"/>
</dbReference>
<evidence type="ECO:0000313" key="1">
    <source>
        <dbReference type="EMBL" id="GFN98759.1"/>
    </source>
</evidence>
<proteinExistence type="predicted"/>
<gene>
    <name evidence="1" type="ORF">PoB_002526500</name>
</gene>
<organism evidence="1 2">
    <name type="scientific">Plakobranchus ocellatus</name>
    <dbReference type="NCBI Taxonomy" id="259542"/>
    <lineage>
        <taxon>Eukaryota</taxon>
        <taxon>Metazoa</taxon>
        <taxon>Spiralia</taxon>
        <taxon>Lophotrochozoa</taxon>
        <taxon>Mollusca</taxon>
        <taxon>Gastropoda</taxon>
        <taxon>Heterobranchia</taxon>
        <taxon>Euthyneura</taxon>
        <taxon>Panpulmonata</taxon>
        <taxon>Sacoglossa</taxon>
        <taxon>Placobranchoidea</taxon>
        <taxon>Plakobranchidae</taxon>
        <taxon>Plakobranchus</taxon>
    </lineage>
</organism>
<dbReference type="AlphaFoldDB" id="A0AAV3ZUD4"/>
<comment type="caution">
    <text evidence="1">The sequence shown here is derived from an EMBL/GenBank/DDBJ whole genome shotgun (WGS) entry which is preliminary data.</text>
</comment>
<keyword evidence="2" id="KW-1185">Reference proteome</keyword>
<accession>A0AAV3ZUD4</accession>
<dbReference type="Proteomes" id="UP000735302">
    <property type="component" value="Unassembled WGS sequence"/>
</dbReference>
<protein>
    <submittedName>
        <fullName evidence="1">Uncharacterized protein</fullName>
    </submittedName>
</protein>
<evidence type="ECO:0000313" key="2">
    <source>
        <dbReference type="Proteomes" id="UP000735302"/>
    </source>
</evidence>
<reference evidence="1 2" key="1">
    <citation type="journal article" date="2021" name="Elife">
        <title>Chloroplast acquisition without the gene transfer in kleptoplastic sea slugs, Plakobranchus ocellatus.</title>
        <authorList>
            <person name="Maeda T."/>
            <person name="Takahashi S."/>
            <person name="Yoshida T."/>
            <person name="Shimamura S."/>
            <person name="Takaki Y."/>
            <person name="Nagai Y."/>
            <person name="Toyoda A."/>
            <person name="Suzuki Y."/>
            <person name="Arimoto A."/>
            <person name="Ishii H."/>
            <person name="Satoh N."/>
            <person name="Nishiyama T."/>
            <person name="Hasebe M."/>
            <person name="Maruyama T."/>
            <person name="Minagawa J."/>
            <person name="Obokata J."/>
            <person name="Shigenobu S."/>
        </authorList>
    </citation>
    <scope>NUCLEOTIDE SEQUENCE [LARGE SCALE GENOMIC DNA]</scope>
</reference>